<dbReference type="OrthoDB" id="6437707at2759"/>
<dbReference type="AlphaFoldDB" id="A0A4Y2V354"/>
<name>A0A4Y2V354_ARAVE</name>
<dbReference type="InterPro" id="IPR043502">
    <property type="entry name" value="DNA/RNA_pol_sf"/>
</dbReference>
<evidence type="ECO:0000259" key="1">
    <source>
        <dbReference type="PROSITE" id="PS50878"/>
    </source>
</evidence>
<evidence type="ECO:0000313" key="3">
    <source>
        <dbReference type="Proteomes" id="UP000499080"/>
    </source>
</evidence>
<sequence>MKESMQVILEYYFPPLENVLIHINESERAVHNFPRVSVLEMDKISTLPVNKAPVPDGLTMGIIKEAYYSNKDLCVDIFNECMELGYFPLAWKEAKIVLIPKEGKNPQKVSSYRPICLLSTWGKLLDKIITQRLQFELENNAKLSSNQFGFRRNKSTLSALDEFMIYIKESKRQNMITLALAFDISNAFNSVSWHDILKCLEEDSISMYIVNVIKSFLSNRKIVDQDFGISYYYDREIPQGSSLGPIMWLLIAERLLRPLNVIKNV</sequence>
<keyword evidence="2" id="KW-0695">RNA-directed DNA polymerase</keyword>
<proteinExistence type="predicted"/>
<dbReference type="PANTHER" id="PTHR19446">
    <property type="entry name" value="REVERSE TRANSCRIPTASES"/>
    <property type="match status" value="1"/>
</dbReference>
<dbReference type="Pfam" id="PF00078">
    <property type="entry name" value="RVT_1"/>
    <property type="match status" value="1"/>
</dbReference>
<comment type="caution">
    <text evidence="2">The sequence shown here is derived from an EMBL/GenBank/DDBJ whole genome shotgun (WGS) entry which is preliminary data.</text>
</comment>
<feature type="domain" description="Reverse transcriptase" evidence="1">
    <location>
        <begin position="80"/>
        <end position="265"/>
    </location>
</feature>
<protein>
    <submittedName>
        <fullName evidence="2">RNA-directed DNA polymerase from mobile element jockey</fullName>
    </submittedName>
</protein>
<accession>A0A4Y2V354</accession>
<gene>
    <name evidence="2" type="primary">pol_2867</name>
    <name evidence="2" type="ORF">AVEN_105335_1</name>
</gene>
<dbReference type="PROSITE" id="PS50878">
    <property type="entry name" value="RT_POL"/>
    <property type="match status" value="1"/>
</dbReference>
<dbReference type="CDD" id="cd01650">
    <property type="entry name" value="RT_nLTR_like"/>
    <property type="match status" value="1"/>
</dbReference>
<keyword evidence="2" id="KW-0548">Nucleotidyltransferase</keyword>
<dbReference type="SUPFAM" id="SSF56672">
    <property type="entry name" value="DNA/RNA polymerases"/>
    <property type="match status" value="1"/>
</dbReference>
<dbReference type="EMBL" id="BGPR01042114">
    <property type="protein sequence ID" value="GBO18486.1"/>
    <property type="molecule type" value="Genomic_DNA"/>
</dbReference>
<organism evidence="2 3">
    <name type="scientific">Araneus ventricosus</name>
    <name type="common">Orbweaver spider</name>
    <name type="synonym">Epeira ventricosa</name>
    <dbReference type="NCBI Taxonomy" id="182803"/>
    <lineage>
        <taxon>Eukaryota</taxon>
        <taxon>Metazoa</taxon>
        <taxon>Ecdysozoa</taxon>
        <taxon>Arthropoda</taxon>
        <taxon>Chelicerata</taxon>
        <taxon>Arachnida</taxon>
        <taxon>Araneae</taxon>
        <taxon>Araneomorphae</taxon>
        <taxon>Entelegynae</taxon>
        <taxon>Araneoidea</taxon>
        <taxon>Araneidae</taxon>
        <taxon>Araneus</taxon>
    </lineage>
</organism>
<reference evidence="2 3" key="1">
    <citation type="journal article" date="2019" name="Sci. Rep.">
        <title>Orb-weaving spider Araneus ventricosus genome elucidates the spidroin gene catalogue.</title>
        <authorList>
            <person name="Kono N."/>
            <person name="Nakamura H."/>
            <person name="Ohtoshi R."/>
            <person name="Moran D.A.P."/>
            <person name="Shinohara A."/>
            <person name="Yoshida Y."/>
            <person name="Fujiwara M."/>
            <person name="Mori M."/>
            <person name="Tomita M."/>
            <person name="Arakawa K."/>
        </authorList>
    </citation>
    <scope>NUCLEOTIDE SEQUENCE [LARGE SCALE GENOMIC DNA]</scope>
</reference>
<evidence type="ECO:0000313" key="2">
    <source>
        <dbReference type="EMBL" id="GBO18486.1"/>
    </source>
</evidence>
<dbReference type="InterPro" id="IPR000477">
    <property type="entry name" value="RT_dom"/>
</dbReference>
<dbReference type="Proteomes" id="UP000499080">
    <property type="component" value="Unassembled WGS sequence"/>
</dbReference>
<keyword evidence="2" id="KW-0808">Transferase</keyword>
<keyword evidence="3" id="KW-1185">Reference proteome</keyword>
<dbReference type="GO" id="GO:0003964">
    <property type="term" value="F:RNA-directed DNA polymerase activity"/>
    <property type="evidence" value="ECO:0007669"/>
    <property type="project" value="UniProtKB-KW"/>
</dbReference>